<dbReference type="Gene3D" id="2.60.120.1440">
    <property type="match status" value="1"/>
</dbReference>
<organism evidence="3 4">
    <name type="scientific">Rhabdobacter roseus</name>
    <dbReference type="NCBI Taxonomy" id="1655419"/>
    <lineage>
        <taxon>Bacteria</taxon>
        <taxon>Pseudomonadati</taxon>
        <taxon>Bacteroidota</taxon>
        <taxon>Cytophagia</taxon>
        <taxon>Cytophagales</taxon>
        <taxon>Cytophagaceae</taxon>
        <taxon>Rhabdobacter</taxon>
    </lineage>
</organism>
<dbReference type="GO" id="GO:0016989">
    <property type="term" value="F:sigma factor antagonist activity"/>
    <property type="evidence" value="ECO:0007669"/>
    <property type="project" value="TreeGrafter"/>
</dbReference>
<proteinExistence type="predicted"/>
<name>A0A840TWJ3_9BACT</name>
<keyword evidence="4" id="KW-1185">Reference proteome</keyword>
<dbReference type="PANTHER" id="PTHR30273:SF2">
    <property type="entry name" value="PROTEIN FECR"/>
    <property type="match status" value="1"/>
</dbReference>
<dbReference type="InterPro" id="IPR012373">
    <property type="entry name" value="Ferrdict_sens_TM"/>
</dbReference>
<protein>
    <submittedName>
        <fullName evidence="3">Ferric-dicitrate binding protein FerR (Iron transport regulator)</fullName>
    </submittedName>
</protein>
<dbReference type="AlphaFoldDB" id="A0A840TWJ3"/>
<evidence type="ECO:0000313" key="3">
    <source>
        <dbReference type="EMBL" id="MBB5285957.1"/>
    </source>
</evidence>
<accession>A0A840TWJ3</accession>
<dbReference type="PANTHER" id="PTHR30273">
    <property type="entry name" value="PERIPLASMIC SIGNAL SENSOR AND SIGMA FACTOR ACTIVATOR FECR-RELATED"/>
    <property type="match status" value="1"/>
</dbReference>
<feature type="domain" description="Protein FecR C-terminal" evidence="2">
    <location>
        <begin position="279"/>
        <end position="348"/>
    </location>
</feature>
<evidence type="ECO:0000259" key="1">
    <source>
        <dbReference type="Pfam" id="PF04773"/>
    </source>
</evidence>
<dbReference type="Pfam" id="PF04773">
    <property type="entry name" value="FecR"/>
    <property type="match status" value="1"/>
</dbReference>
<comment type="caution">
    <text evidence="3">The sequence shown here is derived from an EMBL/GenBank/DDBJ whole genome shotgun (WGS) entry which is preliminary data.</text>
</comment>
<reference evidence="3 4" key="1">
    <citation type="submission" date="2020-08" db="EMBL/GenBank/DDBJ databases">
        <title>Genomic Encyclopedia of Type Strains, Phase IV (KMG-IV): sequencing the most valuable type-strain genomes for metagenomic binning, comparative biology and taxonomic classification.</title>
        <authorList>
            <person name="Goeker M."/>
        </authorList>
    </citation>
    <scope>NUCLEOTIDE SEQUENCE [LARGE SCALE GENOMIC DNA]</scope>
    <source>
        <strain evidence="3 4">DSM 105074</strain>
    </source>
</reference>
<sequence>MEKQRYVHFRASDFLLDDDFLAWMRGDSPQSNREWQEWLSDNPGQRAEVEKAQELYAALSFKENKLDSDTVQQEWEKVKAASLEQDDAWDTEEESAGKRIGRLLFRVAAAVILLSGLWAGKQYWTSLSTPTPSLARKEVANGQQLTIKLMDGSVIKLNAGSTLSYPEKFPGDRREVYLEGEAFFEVASNPKAPFIIHTDELHIKVLGTKFAVESYPENQDVRVAVVEGKVGVSNGADEAAQNEIYLVRDEMVTFEKQKKAMTVSTYNKYELLGWKDGVLHFEKADFAEIVRRLERWYGVKIRIEGEVKMSPDWRLSGKFENRSIDYILEICRYPNRFSFVVTDREVIIK</sequence>
<gene>
    <name evidence="3" type="ORF">HNQ92_004117</name>
</gene>
<dbReference type="EMBL" id="JACHGF010000007">
    <property type="protein sequence ID" value="MBB5285957.1"/>
    <property type="molecule type" value="Genomic_DNA"/>
</dbReference>
<dbReference type="InterPro" id="IPR006860">
    <property type="entry name" value="FecR"/>
</dbReference>
<dbReference type="PIRSF" id="PIRSF018266">
    <property type="entry name" value="FecR"/>
    <property type="match status" value="1"/>
</dbReference>
<evidence type="ECO:0000313" key="4">
    <source>
        <dbReference type="Proteomes" id="UP000557307"/>
    </source>
</evidence>
<evidence type="ECO:0000259" key="2">
    <source>
        <dbReference type="Pfam" id="PF16344"/>
    </source>
</evidence>
<dbReference type="Gene3D" id="3.55.50.30">
    <property type="match status" value="1"/>
</dbReference>
<dbReference type="InterPro" id="IPR032508">
    <property type="entry name" value="FecR_C"/>
</dbReference>
<dbReference type="Pfam" id="PF16344">
    <property type="entry name" value="FecR_C"/>
    <property type="match status" value="1"/>
</dbReference>
<dbReference type="Proteomes" id="UP000557307">
    <property type="component" value="Unassembled WGS sequence"/>
</dbReference>
<feature type="domain" description="FecR protein" evidence="1">
    <location>
        <begin position="138"/>
        <end position="230"/>
    </location>
</feature>
<dbReference type="RefSeq" id="WP_184176606.1">
    <property type="nucleotide sequence ID" value="NZ_JACHGF010000007.1"/>
</dbReference>